<accession>A0A0B6X7I7</accession>
<protein>
    <submittedName>
        <fullName evidence="2">Uncharacterized protein</fullName>
    </submittedName>
</protein>
<dbReference type="KEGG" id="xbv:XBW1_1769"/>
<gene>
    <name evidence="2" type="ORF">XBW1_1769</name>
</gene>
<dbReference type="EMBL" id="FO818637">
    <property type="protein sequence ID" value="CDM89126.1"/>
    <property type="molecule type" value="Genomic_DNA"/>
</dbReference>
<feature type="transmembrane region" description="Helical" evidence="1">
    <location>
        <begin position="12"/>
        <end position="34"/>
    </location>
</feature>
<sequence length="145" mass="17272">MILNIKKEIKIIFSIILILFILIVGILSIFLILITANENYTEENYIKYLIFTTDEIKNSPRISNNYIIMYRSMDGNSPQINEITYINTKNKKKIEEYVKSIGYIFIEKNDFGEKWQDSNDHYRTIYITENPDEKKITLSVEYSQY</sequence>
<evidence type="ECO:0000256" key="1">
    <source>
        <dbReference type="SAM" id="Phobius"/>
    </source>
</evidence>
<dbReference type="Proteomes" id="UP000032930">
    <property type="component" value="Chromosome"/>
</dbReference>
<dbReference type="AlphaFoldDB" id="A0A0B6X7I7"/>
<organism evidence="2 3">
    <name type="scientific">Xenorhabdus bovienii</name>
    <name type="common">Xenorhabdus nematophila subsp. bovienii</name>
    <dbReference type="NCBI Taxonomy" id="40576"/>
    <lineage>
        <taxon>Bacteria</taxon>
        <taxon>Pseudomonadati</taxon>
        <taxon>Pseudomonadota</taxon>
        <taxon>Gammaproteobacteria</taxon>
        <taxon>Enterobacterales</taxon>
        <taxon>Morganellaceae</taxon>
        <taxon>Xenorhabdus</taxon>
    </lineage>
</organism>
<proteinExistence type="predicted"/>
<evidence type="ECO:0000313" key="2">
    <source>
        <dbReference type="EMBL" id="CDM89126.1"/>
    </source>
</evidence>
<evidence type="ECO:0000313" key="3">
    <source>
        <dbReference type="Proteomes" id="UP000032930"/>
    </source>
</evidence>
<keyword evidence="1" id="KW-1133">Transmembrane helix</keyword>
<reference evidence="2 3" key="1">
    <citation type="submission" date="2014-02" db="EMBL/GenBank/DDBJ databases">
        <authorList>
            <person name="Genoscope - CEA"/>
        </authorList>
    </citation>
    <scope>NUCLEOTIDE SEQUENCE [LARGE SCALE GENOMIC DNA]</scope>
    <source>
        <strain evidence="2 3">CS03</strain>
    </source>
</reference>
<keyword evidence="1" id="KW-0472">Membrane</keyword>
<keyword evidence="1" id="KW-0812">Transmembrane</keyword>
<name>A0A0B6X7I7_XENBV</name>